<evidence type="ECO:0000256" key="5">
    <source>
        <dbReference type="ARBA" id="ARBA00022840"/>
    </source>
</evidence>
<dbReference type="Gene3D" id="3.40.50.300">
    <property type="entry name" value="P-loop containing nucleotide triphosphate hydrolases"/>
    <property type="match status" value="1"/>
</dbReference>
<sequence length="224" mass="24510">MIELHGVWKSYGKGRKRRDVLAGATLDLPAGRKIALLGAVGAGKSTAIRLLSALEPPDLGVVRAAGQRCWPMNYPQFVERAATVLQNALMFEHLFGVSGHEVAEITAELSGVKIGKFKPFKGYTPLERRYLMLGLTLSVQFDWYFVDDLLPPAPPDTGVLVDETIQARFNQASVIWATRDPAFVAGYCDAGLVLHRGALTFYDTFEAASEAYSRLVPNGGAKRR</sequence>
<dbReference type="Proteomes" id="UP001143364">
    <property type="component" value="Unassembled WGS sequence"/>
</dbReference>
<evidence type="ECO:0000313" key="8">
    <source>
        <dbReference type="Proteomes" id="UP001143364"/>
    </source>
</evidence>
<dbReference type="GO" id="GO:0005524">
    <property type="term" value="F:ATP binding"/>
    <property type="evidence" value="ECO:0007669"/>
    <property type="project" value="UniProtKB-KW"/>
</dbReference>
<protein>
    <recommendedName>
        <fullName evidence="6">ABC transporter domain-containing protein</fullName>
    </recommendedName>
</protein>
<evidence type="ECO:0000256" key="2">
    <source>
        <dbReference type="ARBA" id="ARBA00022448"/>
    </source>
</evidence>
<dbReference type="InterPro" id="IPR003439">
    <property type="entry name" value="ABC_transporter-like_ATP-bd"/>
</dbReference>
<keyword evidence="8" id="KW-1185">Reference proteome</keyword>
<dbReference type="Pfam" id="PF00005">
    <property type="entry name" value="ABC_tran"/>
    <property type="match status" value="1"/>
</dbReference>
<dbReference type="InterPro" id="IPR027417">
    <property type="entry name" value="P-loop_NTPase"/>
</dbReference>
<reference evidence="7" key="2">
    <citation type="submission" date="2023-01" db="EMBL/GenBank/DDBJ databases">
        <authorList>
            <person name="Sun Q."/>
            <person name="Evtushenko L."/>
        </authorList>
    </citation>
    <scope>NUCLEOTIDE SEQUENCE</scope>
    <source>
        <strain evidence="7">VKM B-2555</strain>
    </source>
</reference>
<dbReference type="RefSeq" id="WP_271205585.1">
    <property type="nucleotide sequence ID" value="NZ_BSFK01000016.1"/>
</dbReference>
<evidence type="ECO:0000259" key="6">
    <source>
        <dbReference type="PROSITE" id="PS50893"/>
    </source>
</evidence>
<evidence type="ECO:0000313" key="7">
    <source>
        <dbReference type="EMBL" id="GLK77747.1"/>
    </source>
</evidence>
<comment type="similarity">
    <text evidence="1">Belongs to the ABC transporter superfamily.</text>
</comment>
<evidence type="ECO:0000256" key="1">
    <source>
        <dbReference type="ARBA" id="ARBA00005417"/>
    </source>
</evidence>
<evidence type="ECO:0000256" key="3">
    <source>
        <dbReference type="ARBA" id="ARBA00022458"/>
    </source>
</evidence>
<dbReference type="PANTHER" id="PTHR42711">
    <property type="entry name" value="ABC TRANSPORTER ATP-BINDING PROTEIN"/>
    <property type="match status" value="1"/>
</dbReference>
<dbReference type="PANTHER" id="PTHR42711:SF5">
    <property type="entry name" value="ABC TRANSPORTER ATP-BINDING PROTEIN NATA"/>
    <property type="match status" value="1"/>
</dbReference>
<feature type="domain" description="ABC transporter" evidence="6">
    <location>
        <begin position="2"/>
        <end position="221"/>
    </location>
</feature>
<comment type="caution">
    <text evidence="7">The sequence shown here is derived from an EMBL/GenBank/DDBJ whole genome shotgun (WGS) entry which is preliminary data.</text>
</comment>
<evidence type="ECO:0000256" key="4">
    <source>
        <dbReference type="ARBA" id="ARBA00022741"/>
    </source>
</evidence>
<organism evidence="7 8">
    <name type="scientific">Methylopila jiangsuensis</name>
    <dbReference type="NCBI Taxonomy" id="586230"/>
    <lineage>
        <taxon>Bacteria</taxon>
        <taxon>Pseudomonadati</taxon>
        <taxon>Pseudomonadota</taxon>
        <taxon>Alphaproteobacteria</taxon>
        <taxon>Hyphomicrobiales</taxon>
        <taxon>Methylopilaceae</taxon>
        <taxon>Methylopila</taxon>
    </lineage>
</organism>
<dbReference type="AlphaFoldDB" id="A0A9W6JIB7"/>
<keyword evidence="4" id="KW-0547">Nucleotide-binding</keyword>
<keyword evidence="5" id="KW-0067">ATP-binding</keyword>
<dbReference type="EMBL" id="BSFK01000016">
    <property type="protein sequence ID" value="GLK77747.1"/>
    <property type="molecule type" value="Genomic_DNA"/>
</dbReference>
<keyword evidence="3" id="KW-0536">Nodulation</keyword>
<dbReference type="PROSITE" id="PS50893">
    <property type="entry name" value="ABC_TRANSPORTER_2"/>
    <property type="match status" value="1"/>
</dbReference>
<dbReference type="SUPFAM" id="SSF52540">
    <property type="entry name" value="P-loop containing nucleoside triphosphate hydrolases"/>
    <property type="match status" value="1"/>
</dbReference>
<dbReference type="GO" id="GO:0016887">
    <property type="term" value="F:ATP hydrolysis activity"/>
    <property type="evidence" value="ECO:0007669"/>
    <property type="project" value="InterPro"/>
</dbReference>
<proteinExistence type="inferred from homology"/>
<accession>A0A9W6JIB7</accession>
<gene>
    <name evidence="7" type="ORF">GCM10008171_30010</name>
</gene>
<dbReference type="InterPro" id="IPR050763">
    <property type="entry name" value="ABC_transporter_ATP-binding"/>
</dbReference>
<keyword evidence="2" id="KW-0813">Transport</keyword>
<reference evidence="7" key="1">
    <citation type="journal article" date="2014" name="Int. J. Syst. Evol. Microbiol.">
        <title>Complete genome sequence of Corynebacterium casei LMG S-19264T (=DSM 44701T), isolated from a smear-ripened cheese.</title>
        <authorList>
            <consortium name="US DOE Joint Genome Institute (JGI-PGF)"/>
            <person name="Walter F."/>
            <person name="Albersmeier A."/>
            <person name="Kalinowski J."/>
            <person name="Ruckert C."/>
        </authorList>
    </citation>
    <scope>NUCLEOTIDE SEQUENCE</scope>
    <source>
        <strain evidence="7">VKM B-2555</strain>
    </source>
</reference>
<name>A0A9W6JIB7_9HYPH</name>